<evidence type="ECO:0000313" key="3">
    <source>
        <dbReference type="Proteomes" id="UP001165287"/>
    </source>
</evidence>
<feature type="transmembrane region" description="Helical" evidence="1">
    <location>
        <begin position="59"/>
        <end position="80"/>
    </location>
</feature>
<dbReference type="InterPro" id="IPR031374">
    <property type="entry name" value="UPF0715"/>
</dbReference>
<feature type="transmembrane region" description="Helical" evidence="1">
    <location>
        <begin position="23"/>
        <end position="47"/>
    </location>
</feature>
<protein>
    <submittedName>
        <fullName evidence="2">UPF0715 family protein</fullName>
    </submittedName>
</protein>
<comment type="caution">
    <text evidence="2">The sequence shown here is derived from an EMBL/GenBank/DDBJ whole genome shotgun (WGS) entry which is preliminary data.</text>
</comment>
<keyword evidence="1" id="KW-0472">Membrane</keyword>
<sequence length="116" mass="13496">MNTPFQNHLLIGARPVFLVDLSYFSFFGIAIYSLISFFIYLVIGLPIQFKLNQKPKKFNIIYLIIYGFWSAIVTAIFTKFYGYENPFASSTFYIMTTSSTVIFWIFDSIFLQSKTS</sequence>
<dbReference type="Pfam" id="PF17094">
    <property type="entry name" value="UPF0715"/>
    <property type="match status" value="1"/>
</dbReference>
<feature type="transmembrane region" description="Helical" evidence="1">
    <location>
        <begin position="92"/>
        <end position="111"/>
    </location>
</feature>
<evidence type="ECO:0000313" key="2">
    <source>
        <dbReference type="EMBL" id="MBZ5752243.1"/>
    </source>
</evidence>
<keyword evidence="1" id="KW-1133">Transmembrane helix</keyword>
<dbReference type="Proteomes" id="UP001165287">
    <property type="component" value="Unassembled WGS sequence"/>
</dbReference>
<organism evidence="2 3">
    <name type="scientific">Metabacillus rhizolycopersici</name>
    <dbReference type="NCBI Taxonomy" id="2875709"/>
    <lineage>
        <taxon>Bacteria</taxon>
        <taxon>Bacillati</taxon>
        <taxon>Bacillota</taxon>
        <taxon>Bacilli</taxon>
        <taxon>Bacillales</taxon>
        <taxon>Bacillaceae</taxon>
        <taxon>Metabacillus</taxon>
    </lineage>
</organism>
<keyword evidence="3" id="KW-1185">Reference proteome</keyword>
<name>A0ABS7UVB2_9BACI</name>
<accession>A0ABS7UVB2</accession>
<evidence type="ECO:0000256" key="1">
    <source>
        <dbReference type="SAM" id="Phobius"/>
    </source>
</evidence>
<dbReference type="EMBL" id="JAIQUM010000050">
    <property type="protein sequence ID" value="MBZ5752243.1"/>
    <property type="molecule type" value="Genomic_DNA"/>
</dbReference>
<gene>
    <name evidence="2" type="ORF">K9V48_18795</name>
</gene>
<reference evidence="2" key="1">
    <citation type="submission" date="2024-05" db="EMBL/GenBank/DDBJ databases">
        <title>Metabacillus sp. nov., isolated from the rhizosphere soil of tomato plants.</title>
        <authorList>
            <person name="Ma R."/>
        </authorList>
    </citation>
    <scope>NUCLEOTIDE SEQUENCE</scope>
    <source>
        <strain evidence="2">DBTR6</strain>
    </source>
</reference>
<proteinExistence type="predicted"/>
<keyword evidence="1" id="KW-0812">Transmembrane</keyword>